<protein>
    <recommendedName>
        <fullName evidence="3">Ketoreductase (KR) domain-containing protein</fullName>
    </recommendedName>
</protein>
<dbReference type="EMBL" id="KZ110610">
    <property type="protein sequence ID" value="OSX56990.1"/>
    <property type="molecule type" value="Genomic_DNA"/>
</dbReference>
<dbReference type="Gene3D" id="3.40.50.720">
    <property type="entry name" value="NAD(P)-binding Rossmann-like Domain"/>
    <property type="match status" value="1"/>
</dbReference>
<dbReference type="InterPro" id="IPR036291">
    <property type="entry name" value="NAD(P)-bd_dom_sf"/>
</dbReference>
<dbReference type="RefSeq" id="XP_024333784.1">
    <property type="nucleotide sequence ID" value="XM_024488315.1"/>
</dbReference>
<sequence>MPSYAIIGASRGIGLEMVRQLAAHPENTVFAVVRNADTSTHLVDFLAGGERKNVHVLEGDIIDPAATKASCYAAAAKVAGISGGALDVLIHNAAHLNMATMYRGFLDYEDDDALDKDFMDYFKANALGIVHSMNAFLPLLRNGSAKKVAVLSSPVGQRELVWNMHMSAAAVYGTSKAAADMVLTKYAVMLEGEGFIITGIIPGLVDTTDTATDITLAKATLEKVLAKMGGGIQAQRRSH</sequence>
<dbReference type="PANTHER" id="PTHR45458">
    <property type="entry name" value="SHORT-CHAIN DEHYDROGENASE/REDUCTASE SDR"/>
    <property type="match status" value="1"/>
</dbReference>
<reference evidence="1 2" key="1">
    <citation type="submission" date="2017-04" db="EMBL/GenBank/DDBJ databases">
        <title>Genome Sequence of the Model Brown-Rot Fungus Postia placenta SB12.</title>
        <authorList>
            <consortium name="DOE Joint Genome Institute"/>
            <person name="Gaskell J."/>
            <person name="Kersten P."/>
            <person name="Larrondo L.F."/>
            <person name="Canessa P."/>
            <person name="Martinez D."/>
            <person name="Hibbett D."/>
            <person name="Schmoll M."/>
            <person name="Kubicek C.P."/>
            <person name="Martinez A.T."/>
            <person name="Yadav J."/>
            <person name="Master E."/>
            <person name="Magnuson J.K."/>
            <person name="James T."/>
            <person name="Yaver D."/>
            <person name="Berka R."/>
            <person name="Labutti K."/>
            <person name="Lipzen A."/>
            <person name="Aerts A."/>
            <person name="Barry K."/>
            <person name="Henrissat B."/>
            <person name="Blanchette R."/>
            <person name="Grigoriev I."/>
            <person name="Cullen D."/>
        </authorList>
    </citation>
    <scope>NUCLEOTIDE SEQUENCE [LARGE SCALE GENOMIC DNA]</scope>
    <source>
        <strain evidence="1 2">MAD-698-R-SB12</strain>
    </source>
</reference>
<evidence type="ECO:0008006" key="3">
    <source>
        <dbReference type="Google" id="ProtNLM"/>
    </source>
</evidence>
<proteinExistence type="predicted"/>
<dbReference type="PRINTS" id="PR00081">
    <property type="entry name" value="GDHRDH"/>
</dbReference>
<organism evidence="1 2">
    <name type="scientific">Postia placenta MAD-698-R-SB12</name>
    <dbReference type="NCBI Taxonomy" id="670580"/>
    <lineage>
        <taxon>Eukaryota</taxon>
        <taxon>Fungi</taxon>
        <taxon>Dikarya</taxon>
        <taxon>Basidiomycota</taxon>
        <taxon>Agaricomycotina</taxon>
        <taxon>Agaricomycetes</taxon>
        <taxon>Polyporales</taxon>
        <taxon>Adustoporiaceae</taxon>
        <taxon>Rhodonia</taxon>
    </lineage>
</organism>
<keyword evidence="2" id="KW-1185">Reference proteome</keyword>
<dbReference type="OrthoDB" id="9876299at2759"/>
<dbReference type="SUPFAM" id="SSF51735">
    <property type="entry name" value="NAD(P)-binding Rossmann-fold domains"/>
    <property type="match status" value="1"/>
</dbReference>
<evidence type="ECO:0000313" key="1">
    <source>
        <dbReference type="EMBL" id="OSX56990.1"/>
    </source>
</evidence>
<dbReference type="Proteomes" id="UP000194127">
    <property type="component" value="Unassembled WGS sequence"/>
</dbReference>
<dbReference type="GeneID" id="36333264"/>
<accession>A0A1X6MKR8</accession>
<gene>
    <name evidence="1" type="ORF">POSPLADRAFT_1174843</name>
</gene>
<dbReference type="AlphaFoldDB" id="A0A1X6MKR8"/>
<dbReference type="PANTHER" id="PTHR45458:SF3">
    <property type="entry name" value="CHAIN DEHYDROGENASE (ATSC), PUTATIVE-RELATED"/>
    <property type="match status" value="1"/>
</dbReference>
<name>A0A1X6MKR8_9APHY</name>
<dbReference type="GO" id="GO:0016616">
    <property type="term" value="F:oxidoreductase activity, acting on the CH-OH group of donors, NAD or NADP as acceptor"/>
    <property type="evidence" value="ECO:0007669"/>
    <property type="project" value="TreeGrafter"/>
</dbReference>
<dbReference type="InterPro" id="IPR052184">
    <property type="entry name" value="SDR_enzymes"/>
</dbReference>
<dbReference type="Pfam" id="PF00106">
    <property type="entry name" value="adh_short"/>
    <property type="match status" value="1"/>
</dbReference>
<dbReference type="InterPro" id="IPR002347">
    <property type="entry name" value="SDR_fam"/>
</dbReference>
<evidence type="ECO:0000313" key="2">
    <source>
        <dbReference type="Proteomes" id="UP000194127"/>
    </source>
</evidence>